<evidence type="ECO:0000259" key="1">
    <source>
        <dbReference type="Pfam" id="PF17919"/>
    </source>
</evidence>
<dbReference type="GO" id="GO:0003964">
    <property type="term" value="F:RNA-directed DNA polymerase activity"/>
    <property type="evidence" value="ECO:0007669"/>
    <property type="project" value="UniProtKB-KW"/>
</dbReference>
<evidence type="ECO:0000259" key="2">
    <source>
        <dbReference type="Pfam" id="PF24626"/>
    </source>
</evidence>
<organism evidence="3">
    <name type="scientific">Tanacetum cinerariifolium</name>
    <name type="common">Dalmatian daisy</name>
    <name type="synonym">Chrysanthemum cinerariifolium</name>
    <dbReference type="NCBI Taxonomy" id="118510"/>
    <lineage>
        <taxon>Eukaryota</taxon>
        <taxon>Viridiplantae</taxon>
        <taxon>Streptophyta</taxon>
        <taxon>Embryophyta</taxon>
        <taxon>Tracheophyta</taxon>
        <taxon>Spermatophyta</taxon>
        <taxon>Magnoliopsida</taxon>
        <taxon>eudicotyledons</taxon>
        <taxon>Gunneridae</taxon>
        <taxon>Pentapetalae</taxon>
        <taxon>asterids</taxon>
        <taxon>campanulids</taxon>
        <taxon>Asterales</taxon>
        <taxon>Asteraceae</taxon>
        <taxon>Asteroideae</taxon>
        <taxon>Anthemideae</taxon>
        <taxon>Anthemidinae</taxon>
        <taxon>Tanacetum</taxon>
    </lineage>
</organism>
<sequence length="201" mass="23114">LPEGIKKFLVYCDASRKGLGAMLMQKEKVIAYASRQLKIHEKNYTTHDFELGAKELNMRQRRWLELLSDYECQIHYHPGKANVVANALSRKGRDKPLRVRALGLTIGLNLSVGDAQLTSLEIVHETTKKIIQIKKRIQAARDRQKSYVDRRRKPLKFEVGGKVMLKVSPWQMVIRFGKQGKLNPCYIVPFKIHAKVGMLAY</sequence>
<name>A0A699JE27_TANCI</name>
<keyword evidence="3" id="KW-0808">Transferase</keyword>
<dbReference type="EMBL" id="BKCJ010401629">
    <property type="protein sequence ID" value="GFA30568.1"/>
    <property type="molecule type" value="Genomic_DNA"/>
</dbReference>
<feature type="domain" description="Tf2-1-like SH3-like" evidence="2">
    <location>
        <begin position="160"/>
        <end position="201"/>
    </location>
</feature>
<accession>A0A699JE27</accession>
<feature type="non-terminal residue" evidence="3">
    <location>
        <position position="1"/>
    </location>
</feature>
<dbReference type="Pfam" id="PF24626">
    <property type="entry name" value="SH3_Tf2-1"/>
    <property type="match status" value="1"/>
</dbReference>
<proteinExistence type="predicted"/>
<comment type="caution">
    <text evidence="3">The sequence shown here is derived from an EMBL/GenBank/DDBJ whole genome shotgun (WGS) entry which is preliminary data.</text>
</comment>
<dbReference type="CDD" id="cd09274">
    <property type="entry name" value="RNase_HI_RT_Ty3"/>
    <property type="match status" value="1"/>
</dbReference>
<dbReference type="InterPro" id="IPR043502">
    <property type="entry name" value="DNA/RNA_pol_sf"/>
</dbReference>
<gene>
    <name evidence="3" type="ORF">Tci_602540</name>
</gene>
<protein>
    <submittedName>
        <fullName evidence="3">Putative reverse transcriptase domain-containing protein</fullName>
    </submittedName>
</protein>
<dbReference type="InterPro" id="IPR041577">
    <property type="entry name" value="RT_RNaseH_2"/>
</dbReference>
<feature type="domain" description="Reverse transcriptase/retrotransposon-derived protein RNase H-like" evidence="1">
    <location>
        <begin position="5"/>
        <end position="53"/>
    </location>
</feature>
<dbReference type="AlphaFoldDB" id="A0A699JE27"/>
<keyword evidence="3" id="KW-0548">Nucleotidyltransferase</keyword>
<dbReference type="PANTHER" id="PTHR34072:SF52">
    <property type="entry name" value="RIBONUCLEASE H"/>
    <property type="match status" value="1"/>
</dbReference>
<dbReference type="Pfam" id="PF17919">
    <property type="entry name" value="RT_RNaseH_2"/>
    <property type="match status" value="1"/>
</dbReference>
<keyword evidence="3" id="KW-0695">RNA-directed DNA polymerase</keyword>
<dbReference type="SUPFAM" id="SSF56672">
    <property type="entry name" value="DNA/RNA polymerases"/>
    <property type="match status" value="1"/>
</dbReference>
<reference evidence="3" key="1">
    <citation type="journal article" date="2019" name="Sci. Rep.">
        <title>Draft genome of Tanacetum cinerariifolium, the natural source of mosquito coil.</title>
        <authorList>
            <person name="Yamashiro T."/>
            <person name="Shiraishi A."/>
            <person name="Satake H."/>
            <person name="Nakayama K."/>
        </authorList>
    </citation>
    <scope>NUCLEOTIDE SEQUENCE</scope>
</reference>
<evidence type="ECO:0000313" key="3">
    <source>
        <dbReference type="EMBL" id="GFA30568.1"/>
    </source>
</evidence>
<dbReference type="PANTHER" id="PTHR34072">
    <property type="entry name" value="ENZYMATIC POLYPROTEIN-RELATED"/>
    <property type="match status" value="1"/>
</dbReference>
<dbReference type="InterPro" id="IPR056924">
    <property type="entry name" value="SH3_Tf2-1"/>
</dbReference>